<gene>
    <name evidence="3" type="ORF">QIS74_02592</name>
</gene>
<evidence type="ECO:0000313" key="4">
    <source>
        <dbReference type="Proteomes" id="UP001327957"/>
    </source>
</evidence>
<dbReference type="InterPro" id="IPR054464">
    <property type="entry name" value="ULD_fung"/>
</dbReference>
<comment type="caution">
    <text evidence="3">The sequence shown here is derived from an EMBL/GenBank/DDBJ whole genome shotgun (WGS) entry which is preliminary data.</text>
</comment>
<dbReference type="AlphaFoldDB" id="A0AAV9TLC8"/>
<protein>
    <recommendedName>
        <fullName evidence="2">Ubiquitin-like domain-containing protein</fullName>
    </recommendedName>
</protein>
<dbReference type="Proteomes" id="UP001327957">
    <property type="component" value="Unassembled WGS sequence"/>
</dbReference>
<accession>A0AAV9TLC8</accession>
<dbReference type="Pfam" id="PF22893">
    <property type="entry name" value="ULD_2"/>
    <property type="match status" value="1"/>
</dbReference>
<sequence length="174" mass="20088">MSTLYVPPTVEEDAREDKARPGDEVLDEEIEKHDKKTTGQKEFEKNQVPEPTKKEKIPISTGERPEKSSEDAHRHDDAERFGHSITLKDAVGRKFKFPYEMVKLWSELETSTRDRISRHEQGIDYYDLSFYLPNEEVLMASRWSSLLKLDDVPLLRVSIEPFSDSESDAAASMK</sequence>
<keyword evidence="4" id="KW-1185">Reference proteome</keyword>
<name>A0AAV9TLC8_9PEZI</name>
<proteinExistence type="predicted"/>
<feature type="region of interest" description="Disordered" evidence="1">
    <location>
        <begin position="1"/>
        <end position="81"/>
    </location>
</feature>
<reference evidence="3 4" key="1">
    <citation type="submission" date="2023-04" db="EMBL/GenBank/DDBJ databases">
        <title>Colletotrichum tabacum stain YC1 causing leaf anthracnose on Nicotiana tabacum(L.) cv.</title>
        <authorList>
            <person name="Ji Z."/>
            <person name="Wang M."/>
            <person name="Zhang J."/>
            <person name="Wang N."/>
            <person name="Zhou Z."/>
        </authorList>
    </citation>
    <scope>NUCLEOTIDE SEQUENCE [LARGE SCALE GENOMIC DNA]</scope>
    <source>
        <strain evidence="3 4">YC1</strain>
    </source>
</reference>
<dbReference type="EMBL" id="JASAOK010000012">
    <property type="protein sequence ID" value="KAK6224265.1"/>
    <property type="molecule type" value="Genomic_DNA"/>
</dbReference>
<evidence type="ECO:0000256" key="1">
    <source>
        <dbReference type="SAM" id="MobiDB-lite"/>
    </source>
</evidence>
<evidence type="ECO:0000259" key="2">
    <source>
        <dbReference type="Pfam" id="PF22893"/>
    </source>
</evidence>
<organism evidence="3 4">
    <name type="scientific">Colletotrichum tabaci</name>
    <dbReference type="NCBI Taxonomy" id="1209068"/>
    <lineage>
        <taxon>Eukaryota</taxon>
        <taxon>Fungi</taxon>
        <taxon>Dikarya</taxon>
        <taxon>Ascomycota</taxon>
        <taxon>Pezizomycotina</taxon>
        <taxon>Sordariomycetes</taxon>
        <taxon>Hypocreomycetidae</taxon>
        <taxon>Glomerellales</taxon>
        <taxon>Glomerellaceae</taxon>
        <taxon>Colletotrichum</taxon>
        <taxon>Colletotrichum destructivum species complex</taxon>
    </lineage>
</organism>
<feature type="domain" description="Ubiquitin-like" evidence="2">
    <location>
        <begin position="84"/>
        <end position="148"/>
    </location>
</feature>
<feature type="compositionally biased region" description="Basic and acidic residues" evidence="1">
    <location>
        <begin position="30"/>
        <end position="81"/>
    </location>
</feature>
<evidence type="ECO:0000313" key="3">
    <source>
        <dbReference type="EMBL" id="KAK6224265.1"/>
    </source>
</evidence>